<proteinExistence type="predicted"/>
<gene>
    <name evidence="1" type="ORF">ACFSCY_25680</name>
</gene>
<dbReference type="InterPro" id="IPR018727">
    <property type="entry name" value="DUF2267"/>
</dbReference>
<dbReference type="Gene3D" id="1.10.490.110">
    <property type="entry name" value="Uncharacterized conserved protein DUF2267"/>
    <property type="match status" value="1"/>
</dbReference>
<accession>A0ABW4FQT3</accession>
<dbReference type="RefSeq" id="WP_343985918.1">
    <property type="nucleotide sequence ID" value="NZ_BAAAJG010000027.1"/>
</dbReference>
<evidence type="ECO:0000313" key="2">
    <source>
        <dbReference type="Proteomes" id="UP001597145"/>
    </source>
</evidence>
<organism evidence="1 2">
    <name type="scientific">Pseudonocardia aurantiaca</name>
    <dbReference type="NCBI Taxonomy" id="75290"/>
    <lineage>
        <taxon>Bacteria</taxon>
        <taxon>Bacillati</taxon>
        <taxon>Actinomycetota</taxon>
        <taxon>Actinomycetes</taxon>
        <taxon>Pseudonocardiales</taxon>
        <taxon>Pseudonocardiaceae</taxon>
        <taxon>Pseudonocardia</taxon>
    </lineage>
</organism>
<protein>
    <submittedName>
        <fullName evidence="1">DUF2267 domain-containing protein</fullName>
    </submittedName>
</protein>
<keyword evidence="2" id="KW-1185">Reference proteome</keyword>
<reference evidence="2" key="1">
    <citation type="journal article" date="2019" name="Int. J. Syst. Evol. Microbiol.">
        <title>The Global Catalogue of Microorganisms (GCM) 10K type strain sequencing project: providing services to taxonomists for standard genome sequencing and annotation.</title>
        <authorList>
            <consortium name="The Broad Institute Genomics Platform"/>
            <consortium name="The Broad Institute Genome Sequencing Center for Infectious Disease"/>
            <person name="Wu L."/>
            <person name="Ma J."/>
        </authorList>
    </citation>
    <scope>NUCLEOTIDE SEQUENCE [LARGE SCALE GENOMIC DNA]</scope>
    <source>
        <strain evidence="2">JCM 12165</strain>
    </source>
</reference>
<dbReference type="Proteomes" id="UP001597145">
    <property type="component" value="Unassembled WGS sequence"/>
</dbReference>
<sequence length="124" mass="13615">MEDREFIRTVAERSGLSREEAADLTRATLAALAERLSAGETRHLARRLPEGLSESLGSGTRAAEKFGLDEFIRRVSAHTGLTVPEATDGVRAVFTTLHQELGDEQFDHVLAQLPGEFRDLAELV</sequence>
<name>A0ABW4FQT3_9PSEU</name>
<comment type="caution">
    <text evidence="1">The sequence shown here is derived from an EMBL/GenBank/DDBJ whole genome shotgun (WGS) entry which is preliminary data.</text>
</comment>
<dbReference type="EMBL" id="JBHUCP010000020">
    <property type="protein sequence ID" value="MFD1532819.1"/>
    <property type="molecule type" value="Genomic_DNA"/>
</dbReference>
<evidence type="ECO:0000313" key="1">
    <source>
        <dbReference type="EMBL" id="MFD1532819.1"/>
    </source>
</evidence>
<dbReference type="InterPro" id="IPR038282">
    <property type="entry name" value="DUF2267_sf"/>
</dbReference>
<dbReference type="Pfam" id="PF10025">
    <property type="entry name" value="DUF2267"/>
    <property type="match status" value="1"/>
</dbReference>